<name>A0A2Z7D505_9LAMI</name>
<dbReference type="Proteomes" id="UP000250235">
    <property type="component" value="Unassembled WGS sequence"/>
</dbReference>
<proteinExistence type="predicted"/>
<feature type="region of interest" description="Disordered" evidence="1">
    <location>
        <begin position="265"/>
        <end position="309"/>
    </location>
</feature>
<accession>A0A2Z7D505</accession>
<evidence type="ECO:0000256" key="2">
    <source>
        <dbReference type="SAM" id="Phobius"/>
    </source>
</evidence>
<organism evidence="3 4">
    <name type="scientific">Dorcoceras hygrometricum</name>
    <dbReference type="NCBI Taxonomy" id="472368"/>
    <lineage>
        <taxon>Eukaryota</taxon>
        <taxon>Viridiplantae</taxon>
        <taxon>Streptophyta</taxon>
        <taxon>Embryophyta</taxon>
        <taxon>Tracheophyta</taxon>
        <taxon>Spermatophyta</taxon>
        <taxon>Magnoliopsida</taxon>
        <taxon>eudicotyledons</taxon>
        <taxon>Gunneridae</taxon>
        <taxon>Pentapetalae</taxon>
        <taxon>asterids</taxon>
        <taxon>lamiids</taxon>
        <taxon>Lamiales</taxon>
        <taxon>Gesneriaceae</taxon>
        <taxon>Didymocarpoideae</taxon>
        <taxon>Trichosporeae</taxon>
        <taxon>Loxocarpinae</taxon>
        <taxon>Dorcoceras</taxon>
    </lineage>
</organism>
<sequence length="309" mass="34648">MLAAGCPVVGREMLATGFPNDWLDQMMTYQLIKRHHLLCILDWLIISLKLSSRCTVAACWSLPSQSPSAEFLARKQNAVISIYPNDINLLSLTSIIICCFLLIVMSLLMSSLLSFPAGPSSSSSVCSWFLSFQLDLFTQIHQEHLKDMILMEIQSLEKKLTEMLEQQDSFCRGLFKNVRQDIQKTALSMYILTAQRKLSAQQIVVVTGLDDIRKDVKDQKAALSTELEDRLAAVSNDLLEFHAQAQENYNNLSSQLGELIAYISRGSNDKKGERSQQPPPGDRGRSRGDRSGSSSSEPHRIDASYWLRG</sequence>
<keyword evidence="4" id="KW-1185">Reference proteome</keyword>
<evidence type="ECO:0000313" key="4">
    <source>
        <dbReference type="Proteomes" id="UP000250235"/>
    </source>
</evidence>
<gene>
    <name evidence="3" type="ORF">F511_41269</name>
</gene>
<evidence type="ECO:0000256" key="1">
    <source>
        <dbReference type="SAM" id="MobiDB-lite"/>
    </source>
</evidence>
<dbReference type="EMBL" id="KQ991188">
    <property type="protein sequence ID" value="KZV52084.1"/>
    <property type="molecule type" value="Genomic_DNA"/>
</dbReference>
<feature type="transmembrane region" description="Helical" evidence="2">
    <location>
        <begin position="89"/>
        <end position="113"/>
    </location>
</feature>
<reference evidence="3 4" key="1">
    <citation type="journal article" date="2015" name="Proc. Natl. Acad. Sci. U.S.A.">
        <title>The resurrection genome of Boea hygrometrica: A blueprint for survival of dehydration.</title>
        <authorList>
            <person name="Xiao L."/>
            <person name="Yang G."/>
            <person name="Zhang L."/>
            <person name="Yang X."/>
            <person name="Zhao S."/>
            <person name="Ji Z."/>
            <person name="Zhou Q."/>
            <person name="Hu M."/>
            <person name="Wang Y."/>
            <person name="Chen M."/>
            <person name="Xu Y."/>
            <person name="Jin H."/>
            <person name="Xiao X."/>
            <person name="Hu G."/>
            <person name="Bao F."/>
            <person name="Hu Y."/>
            <person name="Wan P."/>
            <person name="Li L."/>
            <person name="Deng X."/>
            <person name="Kuang T."/>
            <person name="Xiang C."/>
            <person name="Zhu J.K."/>
            <person name="Oliver M.J."/>
            <person name="He Y."/>
        </authorList>
    </citation>
    <scope>NUCLEOTIDE SEQUENCE [LARGE SCALE GENOMIC DNA]</scope>
    <source>
        <strain evidence="4">cv. XS01</strain>
    </source>
</reference>
<keyword evidence="2" id="KW-1133">Transmembrane helix</keyword>
<keyword evidence="2" id="KW-0472">Membrane</keyword>
<keyword evidence="2" id="KW-0812">Transmembrane</keyword>
<evidence type="ECO:0000313" key="3">
    <source>
        <dbReference type="EMBL" id="KZV52084.1"/>
    </source>
</evidence>
<dbReference type="AlphaFoldDB" id="A0A2Z7D505"/>
<protein>
    <submittedName>
        <fullName evidence="3">Uncharacterized protein</fullName>
    </submittedName>
</protein>